<dbReference type="AlphaFoldDB" id="A0A1C3RF82"/>
<proteinExistence type="predicted"/>
<accession>A0A1C3RF82</accession>
<keyword evidence="2" id="KW-1185">Reference proteome</keyword>
<protein>
    <submittedName>
        <fullName evidence="1">Uncharacterized protein</fullName>
    </submittedName>
</protein>
<name>A0A1C3RF82_9PROT</name>
<dbReference type="EMBL" id="FLYE01000006">
    <property type="protein sequence ID" value="SCA55915.1"/>
    <property type="molecule type" value="Genomic_DNA"/>
</dbReference>
<gene>
    <name evidence="1" type="ORF">MTBPR1_140033</name>
</gene>
<evidence type="ECO:0000313" key="2">
    <source>
        <dbReference type="Proteomes" id="UP000231658"/>
    </source>
</evidence>
<organism evidence="1 2">
    <name type="scientific">Candidatus Terasakiella magnetica</name>
    <dbReference type="NCBI Taxonomy" id="1867952"/>
    <lineage>
        <taxon>Bacteria</taxon>
        <taxon>Pseudomonadati</taxon>
        <taxon>Pseudomonadota</taxon>
        <taxon>Alphaproteobacteria</taxon>
        <taxon>Rhodospirillales</taxon>
        <taxon>Terasakiellaceae</taxon>
        <taxon>Terasakiella</taxon>
    </lineage>
</organism>
<dbReference type="Proteomes" id="UP000231658">
    <property type="component" value="Unassembled WGS sequence"/>
</dbReference>
<sequence length="40" mass="4640">MTVGFDIFRSSEISFTVKHNIFYTPLNHLLMIVNNLNILS</sequence>
<evidence type="ECO:0000313" key="1">
    <source>
        <dbReference type="EMBL" id="SCA55915.1"/>
    </source>
</evidence>
<reference evidence="1 2" key="1">
    <citation type="submission" date="2016-07" db="EMBL/GenBank/DDBJ databases">
        <authorList>
            <person name="Lefevre C.T."/>
        </authorList>
    </citation>
    <scope>NUCLEOTIDE SEQUENCE [LARGE SCALE GENOMIC DNA]</scope>
    <source>
        <strain evidence="1">PR1</strain>
    </source>
</reference>